<sequence>MRSFSTSSACSRLHHDRRPLLCRISPPANHSFKPLLSLLTMLFASVACGERECWCRLSFSLLFSTCFSVAKVLSQFQCFTLVLFHCFDFLLIFVLICVVVMKFEVNVE</sequence>
<keyword evidence="1" id="KW-0472">Membrane</keyword>
<feature type="transmembrane region" description="Helical" evidence="1">
    <location>
        <begin position="73"/>
        <end position="101"/>
    </location>
</feature>
<keyword evidence="1" id="KW-0812">Transmembrane</keyword>
<keyword evidence="3" id="KW-1185">Reference proteome</keyword>
<name>A0A445FBN2_GLYSO</name>
<evidence type="ECO:0000313" key="2">
    <source>
        <dbReference type="EMBL" id="RZB46252.1"/>
    </source>
</evidence>
<protein>
    <submittedName>
        <fullName evidence="2">Uncharacterized protein</fullName>
    </submittedName>
</protein>
<dbReference type="EMBL" id="QZWG01000019">
    <property type="protein sequence ID" value="RZB46252.1"/>
    <property type="molecule type" value="Genomic_DNA"/>
</dbReference>
<dbReference type="AlphaFoldDB" id="A0A445FBN2"/>
<dbReference type="Proteomes" id="UP000289340">
    <property type="component" value="Chromosome 19"/>
</dbReference>
<comment type="caution">
    <text evidence="2">The sequence shown here is derived from an EMBL/GenBank/DDBJ whole genome shotgun (WGS) entry which is preliminary data.</text>
</comment>
<reference evidence="2 3" key="1">
    <citation type="submission" date="2018-09" db="EMBL/GenBank/DDBJ databases">
        <title>A high-quality reference genome of wild soybean provides a powerful tool to mine soybean genomes.</title>
        <authorList>
            <person name="Xie M."/>
            <person name="Chung C.Y.L."/>
            <person name="Li M.-W."/>
            <person name="Wong F.-L."/>
            <person name="Chan T.-F."/>
            <person name="Lam H.-M."/>
        </authorList>
    </citation>
    <scope>NUCLEOTIDE SEQUENCE [LARGE SCALE GENOMIC DNA]</scope>
    <source>
        <strain evidence="3">cv. W05</strain>
        <tissue evidence="2">Hypocotyl of etiolated seedlings</tissue>
    </source>
</reference>
<accession>A0A445FBN2</accession>
<proteinExistence type="predicted"/>
<evidence type="ECO:0000256" key="1">
    <source>
        <dbReference type="SAM" id="Phobius"/>
    </source>
</evidence>
<organism evidence="2 3">
    <name type="scientific">Glycine soja</name>
    <name type="common">Wild soybean</name>
    <dbReference type="NCBI Taxonomy" id="3848"/>
    <lineage>
        <taxon>Eukaryota</taxon>
        <taxon>Viridiplantae</taxon>
        <taxon>Streptophyta</taxon>
        <taxon>Embryophyta</taxon>
        <taxon>Tracheophyta</taxon>
        <taxon>Spermatophyta</taxon>
        <taxon>Magnoliopsida</taxon>
        <taxon>eudicotyledons</taxon>
        <taxon>Gunneridae</taxon>
        <taxon>Pentapetalae</taxon>
        <taxon>rosids</taxon>
        <taxon>fabids</taxon>
        <taxon>Fabales</taxon>
        <taxon>Fabaceae</taxon>
        <taxon>Papilionoideae</taxon>
        <taxon>50 kb inversion clade</taxon>
        <taxon>NPAAA clade</taxon>
        <taxon>indigoferoid/millettioid clade</taxon>
        <taxon>Phaseoleae</taxon>
        <taxon>Glycine</taxon>
        <taxon>Glycine subgen. Soja</taxon>
    </lineage>
</organism>
<gene>
    <name evidence="2" type="ORF">D0Y65_050321</name>
</gene>
<evidence type="ECO:0000313" key="3">
    <source>
        <dbReference type="Proteomes" id="UP000289340"/>
    </source>
</evidence>
<keyword evidence="1" id="KW-1133">Transmembrane helix</keyword>